<dbReference type="GO" id="GO:0003777">
    <property type="term" value="F:microtubule motor activity"/>
    <property type="evidence" value="ECO:0007669"/>
    <property type="project" value="InterPro"/>
</dbReference>
<evidence type="ECO:0000256" key="4">
    <source>
        <dbReference type="ARBA" id="ARBA00022840"/>
    </source>
</evidence>
<dbReference type="Pfam" id="PF00225">
    <property type="entry name" value="Kinesin"/>
    <property type="match status" value="1"/>
</dbReference>
<evidence type="ECO:0000256" key="1">
    <source>
        <dbReference type="ARBA" id="ARBA00004245"/>
    </source>
</evidence>
<dbReference type="Proteomes" id="UP000663870">
    <property type="component" value="Unassembled WGS sequence"/>
</dbReference>
<dbReference type="InterPro" id="IPR036961">
    <property type="entry name" value="Kinesin_motor_dom_sf"/>
</dbReference>
<keyword evidence="5" id="KW-0175">Coiled coil</keyword>
<keyword evidence="4 8" id="KW-0067">ATP-binding</keyword>
<protein>
    <recommendedName>
        <fullName evidence="8">Kinesin-like protein</fullName>
    </recommendedName>
</protein>
<dbReference type="Gene3D" id="3.40.850.10">
    <property type="entry name" value="Kinesin motor domain"/>
    <property type="match status" value="1"/>
</dbReference>
<keyword evidence="2" id="KW-0963">Cytoplasm</keyword>
<dbReference type="Proteomes" id="UP000663854">
    <property type="component" value="Unassembled WGS sequence"/>
</dbReference>
<dbReference type="InterPro" id="IPR027417">
    <property type="entry name" value="P-loop_NTPase"/>
</dbReference>
<dbReference type="PANTHER" id="PTHR47969">
    <property type="entry name" value="CHROMOSOME-ASSOCIATED KINESIN KIF4A-RELATED"/>
    <property type="match status" value="1"/>
</dbReference>
<reference evidence="11" key="1">
    <citation type="submission" date="2021-02" db="EMBL/GenBank/DDBJ databases">
        <authorList>
            <person name="Nowell W R."/>
        </authorList>
    </citation>
    <scope>NUCLEOTIDE SEQUENCE</scope>
</reference>
<dbReference type="PRINTS" id="PR00380">
    <property type="entry name" value="KINESINHEAVY"/>
</dbReference>
<proteinExistence type="inferred from homology"/>
<comment type="caution">
    <text evidence="7">Lacks conserved residue(s) required for the propagation of feature annotation.</text>
</comment>
<evidence type="ECO:0000256" key="6">
    <source>
        <dbReference type="ARBA" id="ARBA00023212"/>
    </source>
</evidence>
<dbReference type="PROSITE" id="PS00411">
    <property type="entry name" value="KINESIN_MOTOR_1"/>
    <property type="match status" value="1"/>
</dbReference>
<keyword evidence="8" id="KW-0505">Motor protein</keyword>
<dbReference type="GO" id="GO:0005875">
    <property type="term" value="C:microtubule associated complex"/>
    <property type="evidence" value="ECO:0007669"/>
    <property type="project" value="TreeGrafter"/>
</dbReference>
<dbReference type="EMBL" id="CAJNOH010001653">
    <property type="protein sequence ID" value="CAF1238852.1"/>
    <property type="molecule type" value="Genomic_DNA"/>
</dbReference>
<keyword evidence="6" id="KW-0206">Cytoskeleton</keyword>
<sequence length="296" mass="33475">MSAHNALCSSTSSIDLNNLSPIQVFIRIKPNNSNDQNETIPFKYSSNNTILTLPNSPPLSFDNVFPPQSTQYDIFESIIPFLHLPLYGYNSTIFAYGQTNSVADLMGIIPRTSRYLFAAIHKLTSSSPSIQYQVRVSYLEVYNGRVYDLLRKNDNKSNNRLHSLSIRGDNQGNINVTDAVEIPVHNSLELENILMQGNQRRATAFTYMNSASSRSHALLIIWVERRERSTSSLSREYTSYLGRLNLIDLAGSEDTSRSKAEGDRFREAININTELFQLRRVLDALSASSSYVPYRD</sequence>
<dbReference type="AlphaFoldDB" id="A0A815UHY1"/>
<name>A0A815UHY1_9BILA</name>
<dbReference type="GO" id="GO:0007018">
    <property type="term" value="P:microtubule-based movement"/>
    <property type="evidence" value="ECO:0007669"/>
    <property type="project" value="InterPro"/>
</dbReference>
<accession>A0A815UHY1</accession>
<evidence type="ECO:0000256" key="7">
    <source>
        <dbReference type="PROSITE-ProRule" id="PRU00283"/>
    </source>
</evidence>
<keyword evidence="12" id="KW-1185">Reference proteome</keyword>
<dbReference type="SMART" id="SM00129">
    <property type="entry name" value="KISc"/>
    <property type="match status" value="1"/>
</dbReference>
<dbReference type="SUPFAM" id="SSF52540">
    <property type="entry name" value="P-loop containing nucleoside triphosphate hydrolases"/>
    <property type="match status" value="1"/>
</dbReference>
<evidence type="ECO:0000313" key="11">
    <source>
        <dbReference type="EMBL" id="CAF1520983.1"/>
    </source>
</evidence>
<dbReference type="GO" id="GO:0007052">
    <property type="term" value="P:mitotic spindle organization"/>
    <property type="evidence" value="ECO:0007669"/>
    <property type="project" value="TreeGrafter"/>
</dbReference>
<evidence type="ECO:0000313" key="12">
    <source>
        <dbReference type="Proteomes" id="UP000663870"/>
    </source>
</evidence>
<comment type="caution">
    <text evidence="11">The sequence shown here is derived from an EMBL/GenBank/DDBJ whole genome shotgun (WGS) entry which is preliminary data.</text>
</comment>
<comment type="similarity">
    <text evidence="7 8">Belongs to the TRAFAC class myosin-kinesin ATPase superfamily. Kinesin family.</text>
</comment>
<organism evidence="11 12">
    <name type="scientific">Rotaria sordida</name>
    <dbReference type="NCBI Taxonomy" id="392033"/>
    <lineage>
        <taxon>Eukaryota</taxon>
        <taxon>Metazoa</taxon>
        <taxon>Spiralia</taxon>
        <taxon>Gnathifera</taxon>
        <taxon>Rotifera</taxon>
        <taxon>Eurotatoria</taxon>
        <taxon>Bdelloidea</taxon>
        <taxon>Philodinida</taxon>
        <taxon>Philodinidae</taxon>
        <taxon>Rotaria</taxon>
    </lineage>
</organism>
<dbReference type="GO" id="GO:0008017">
    <property type="term" value="F:microtubule binding"/>
    <property type="evidence" value="ECO:0007669"/>
    <property type="project" value="InterPro"/>
</dbReference>
<keyword evidence="3 8" id="KW-0547">Nucleotide-binding</keyword>
<evidence type="ECO:0000256" key="8">
    <source>
        <dbReference type="RuleBase" id="RU000394"/>
    </source>
</evidence>
<dbReference type="GO" id="GO:0051231">
    <property type="term" value="P:spindle elongation"/>
    <property type="evidence" value="ECO:0007669"/>
    <property type="project" value="TreeGrafter"/>
</dbReference>
<dbReference type="PANTHER" id="PTHR47969:SF15">
    <property type="entry name" value="CHROMOSOME-ASSOCIATED KINESIN KIF4A-RELATED"/>
    <property type="match status" value="1"/>
</dbReference>
<evidence type="ECO:0000256" key="5">
    <source>
        <dbReference type="ARBA" id="ARBA00023054"/>
    </source>
</evidence>
<dbReference type="InterPro" id="IPR027640">
    <property type="entry name" value="Kinesin-like_fam"/>
</dbReference>
<dbReference type="InterPro" id="IPR019821">
    <property type="entry name" value="Kinesin_motor_CS"/>
</dbReference>
<evidence type="ECO:0000259" key="9">
    <source>
        <dbReference type="PROSITE" id="PS50067"/>
    </source>
</evidence>
<evidence type="ECO:0000256" key="3">
    <source>
        <dbReference type="ARBA" id="ARBA00022741"/>
    </source>
</evidence>
<dbReference type="EMBL" id="CAJNOL010002671">
    <property type="protein sequence ID" value="CAF1520983.1"/>
    <property type="molecule type" value="Genomic_DNA"/>
</dbReference>
<gene>
    <name evidence="11" type="ORF">JXQ802_LOCUS41581</name>
    <name evidence="10" type="ORF">PYM288_LOCUS26770</name>
</gene>
<feature type="domain" description="Kinesin motor" evidence="9">
    <location>
        <begin position="21"/>
        <end position="296"/>
    </location>
</feature>
<dbReference type="GO" id="GO:0005524">
    <property type="term" value="F:ATP binding"/>
    <property type="evidence" value="ECO:0007669"/>
    <property type="project" value="UniProtKB-KW"/>
</dbReference>
<keyword evidence="8" id="KW-0493">Microtubule</keyword>
<comment type="subcellular location">
    <subcellularLocation>
        <location evidence="1">Cytoplasm</location>
        <location evidence="1">Cytoskeleton</location>
    </subcellularLocation>
</comment>
<evidence type="ECO:0000256" key="2">
    <source>
        <dbReference type="ARBA" id="ARBA00022490"/>
    </source>
</evidence>
<dbReference type="GO" id="GO:0005874">
    <property type="term" value="C:microtubule"/>
    <property type="evidence" value="ECO:0007669"/>
    <property type="project" value="UniProtKB-KW"/>
</dbReference>
<dbReference type="PROSITE" id="PS50067">
    <property type="entry name" value="KINESIN_MOTOR_2"/>
    <property type="match status" value="1"/>
</dbReference>
<evidence type="ECO:0000313" key="10">
    <source>
        <dbReference type="EMBL" id="CAF1238852.1"/>
    </source>
</evidence>
<dbReference type="InterPro" id="IPR001752">
    <property type="entry name" value="Kinesin_motor_dom"/>
</dbReference>